<comment type="caution">
    <text evidence="1">The sequence shown here is derived from an EMBL/GenBank/DDBJ whole genome shotgun (WGS) entry which is preliminary data.</text>
</comment>
<keyword evidence="2" id="KW-1185">Reference proteome</keyword>
<evidence type="ECO:0000313" key="1">
    <source>
        <dbReference type="EMBL" id="MBB6104176.1"/>
    </source>
</evidence>
<accession>A0A7W9TZC4</accession>
<name>A0A7W9TZC4_9BURK</name>
<dbReference type="Proteomes" id="UP000571554">
    <property type="component" value="Unassembled WGS sequence"/>
</dbReference>
<dbReference type="EMBL" id="JACHBW010000011">
    <property type="protein sequence ID" value="MBB6104176.1"/>
    <property type="molecule type" value="Genomic_DNA"/>
</dbReference>
<protein>
    <submittedName>
        <fullName evidence="1">Uncharacterized protein</fullName>
    </submittedName>
</protein>
<evidence type="ECO:0000313" key="2">
    <source>
        <dbReference type="Proteomes" id="UP000571554"/>
    </source>
</evidence>
<organism evidence="1 2">
    <name type="scientific">Paraburkholderia bannensis</name>
    <dbReference type="NCBI Taxonomy" id="765414"/>
    <lineage>
        <taxon>Bacteria</taxon>
        <taxon>Pseudomonadati</taxon>
        <taxon>Pseudomonadota</taxon>
        <taxon>Betaproteobacteria</taxon>
        <taxon>Burkholderiales</taxon>
        <taxon>Burkholderiaceae</taxon>
        <taxon>Paraburkholderia</taxon>
    </lineage>
</organism>
<proteinExistence type="predicted"/>
<dbReference type="RefSeq" id="WP_183726186.1">
    <property type="nucleotide sequence ID" value="NZ_JACHBW010000011.1"/>
</dbReference>
<sequence>MPLTEKEIAQVKAIEPVLLNQARAALHEAPRYELWLELVTHLEPGLRIRAPQSPSKGGDAMEPPFPLDLYVALPADELRKLATLDDGPRAAAISEFGASFIARLRETIQSQLAHEVDLYAGVQGEAGTLAVTLDDG</sequence>
<gene>
    <name evidence="1" type="ORF">F4827_004035</name>
</gene>
<reference evidence="1 2" key="1">
    <citation type="submission" date="2020-08" db="EMBL/GenBank/DDBJ databases">
        <title>Above-ground endophytic microbial communities from plants in different locations in the United States.</title>
        <authorList>
            <person name="Frank C."/>
        </authorList>
    </citation>
    <scope>NUCLEOTIDE SEQUENCE [LARGE SCALE GENOMIC DNA]</scope>
    <source>
        <strain evidence="1 2">WP4_2_2</strain>
    </source>
</reference>
<dbReference type="AlphaFoldDB" id="A0A7W9TZC4"/>